<dbReference type="InterPro" id="IPR015797">
    <property type="entry name" value="NUDIX_hydrolase-like_dom_sf"/>
</dbReference>
<accession>A0ABT9J534</accession>
<evidence type="ECO:0000256" key="1">
    <source>
        <dbReference type="ARBA" id="ARBA00022801"/>
    </source>
</evidence>
<reference evidence="3 4" key="1">
    <citation type="submission" date="2023-08" db="EMBL/GenBank/DDBJ databases">
        <authorList>
            <person name="Park J.-S."/>
        </authorList>
    </citation>
    <scope>NUCLEOTIDE SEQUENCE [LARGE SCALE GENOMIC DNA]</scope>
    <source>
        <strain evidence="3 4">2205SS18-9</strain>
    </source>
</reference>
<feature type="domain" description="Nudix hydrolase" evidence="2">
    <location>
        <begin position="1"/>
        <end position="131"/>
    </location>
</feature>
<proteinExistence type="predicted"/>
<dbReference type="Gene3D" id="3.90.79.10">
    <property type="entry name" value="Nucleoside Triphosphate Pyrophosphohydrolase"/>
    <property type="match status" value="1"/>
</dbReference>
<keyword evidence="4" id="KW-1185">Reference proteome</keyword>
<dbReference type="Pfam" id="PF00293">
    <property type="entry name" value="NUDIX"/>
    <property type="match status" value="1"/>
</dbReference>
<evidence type="ECO:0000313" key="3">
    <source>
        <dbReference type="EMBL" id="MDP5276712.1"/>
    </source>
</evidence>
<keyword evidence="1" id="KW-0378">Hydrolase</keyword>
<evidence type="ECO:0000259" key="2">
    <source>
        <dbReference type="PROSITE" id="PS51462"/>
    </source>
</evidence>
<dbReference type="PROSITE" id="PS51462">
    <property type="entry name" value="NUDIX"/>
    <property type="match status" value="1"/>
</dbReference>
<dbReference type="InterPro" id="IPR000086">
    <property type="entry name" value="NUDIX_hydrolase_dom"/>
</dbReference>
<sequence length="131" mass="15108">MIYFNVRALIIRKTTRGEEILVQRRVRLDEKRTPIELPGGRVEKYELLIEGLKREIKEETGLELDSIIDPINRIETKSAEGFIVECMKPYAVYQTIEGPVNSLGVYFKCTASGELLEEGDFTDNIRWVTLE</sequence>
<dbReference type="SUPFAM" id="SSF55811">
    <property type="entry name" value="Nudix"/>
    <property type="match status" value="1"/>
</dbReference>
<comment type="caution">
    <text evidence="3">The sequence shown here is derived from an EMBL/GenBank/DDBJ whole genome shotgun (WGS) entry which is preliminary data.</text>
</comment>
<evidence type="ECO:0000313" key="4">
    <source>
        <dbReference type="Proteomes" id="UP001231941"/>
    </source>
</evidence>
<organism evidence="3 4">
    <name type="scientific">Chengkuizengella axinellae</name>
    <dbReference type="NCBI Taxonomy" id="3064388"/>
    <lineage>
        <taxon>Bacteria</taxon>
        <taxon>Bacillati</taxon>
        <taxon>Bacillota</taxon>
        <taxon>Bacilli</taxon>
        <taxon>Bacillales</taxon>
        <taxon>Paenibacillaceae</taxon>
        <taxon>Chengkuizengella</taxon>
    </lineage>
</organism>
<dbReference type="RefSeq" id="WP_305994020.1">
    <property type="nucleotide sequence ID" value="NZ_JAVAMP010000018.1"/>
</dbReference>
<gene>
    <name evidence="3" type="ORF">Q5Y73_21700</name>
</gene>
<dbReference type="InterPro" id="IPR020084">
    <property type="entry name" value="NUDIX_hydrolase_CS"/>
</dbReference>
<protein>
    <submittedName>
        <fullName evidence="3">NUDIX domain-containing protein</fullName>
    </submittedName>
</protein>
<dbReference type="EMBL" id="JAVAMP010000018">
    <property type="protein sequence ID" value="MDP5276712.1"/>
    <property type="molecule type" value="Genomic_DNA"/>
</dbReference>
<dbReference type="Proteomes" id="UP001231941">
    <property type="component" value="Unassembled WGS sequence"/>
</dbReference>
<name>A0ABT9J534_9BACL</name>
<dbReference type="PROSITE" id="PS00893">
    <property type="entry name" value="NUDIX_BOX"/>
    <property type="match status" value="1"/>
</dbReference>